<evidence type="ECO:0000313" key="7">
    <source>
        <dbReference type="EMBL" id="MFD1537341.1"/>
    </source>
</evidence>
<comment type="subcellular location">
    <subcellularLocation>
        <location evidence="1">Cell membrane</location>
        <topology evidence="1">Multi-pass membrane protein</topology>
    </subcellularLocation>
</comment>
<name>A0ABW4G5P3_9ACTN</name>
<feature type="transmembrane region" description="Helical" evidence="6">
    <location>
        <begin position="172"/>
        <end position="192"/>
    </location>
</feature>
<feature type="transmembrane region" description="Helical" evidence="6">
    <location>
        <begin position="357"/>
        <end position="389"/>
    </location>
</feature>
<dbReference type="EMBL" id="JBHUCM010000010">
    <property type="protein sequence ID" value="MFD1537341.1"/>
    <property type="molecule type" value="Genomic_DNA"/>
</dbReference>
<dbReference type="InterPro" id="IPR002293">
    <property type="entry name" value="AA/rel_permease1"/>
</dbReference>
<dbReference type="PIRSF" id="PIRSF006060">
    <property type="entry name" value="AA_transporter"/>
    <property type="match status" value="1"/>
</dbReference>
<feature type="transmembrane region" description="Helical" evidence="6">
    <location>
        <begin position="12"/>
        <end position="31"/>
    </location>
</feature>
<organism evidence="7 8">
    <name type="scientific">Nonomuraea guangzhouensis</name>
    <dbReference type="NCBI Taxonomy" id="1291555"/>
    <lineage>
        <taxon>Bacteria</taxon>
        <taxon>Bacillati</taxon>
        <taxon>Actinomycetota</taxon>
        <taxon>Actinomycetes</taxon>
        <taxon>Streptosporangiales</taxon>
        <taxon>Streptosporangiaceae</taxon>
        <taxon>Nonomuraea</taxon>
    </lineage>
</organism>
<proteinExistence type="predicted"/>
<dbReference type="Pfam" id="PF13520">
    <property type="entry name" value="AA_permease_2"/>
    <property type="match status" value="1"/>
</dbReference>
<dbReference type="InterPro" id="IPR050367">
    <property type="entry name" value="APC_superfamily"/>
</dbReference>
<dbReference type="PANTHER" id="PTHR42770">
    <property type="entry name" value="AMINO ACID TRANSPORTER-RELATED"/>
    <property type="match status" value="1"/>
</dbReference>
<keyword evidence="5 6" id="KW-0472">Membrane</keyword>
<feature type="transmembrane region" description="Helical" evidence="6">
    <location>
        <begin position="325"/>
        <end position="345"/>
    </location>
</feature>
<evidence type="ECO:0000256" key="6">
    <source>
        <dbReference type="SAM" id="Phobius"/>
    </source>
</evidence>
<feature type="transmembrane region" description="Helical" evidence="6">
    <location>
        <begin position="213"/>
        <end position="234"/>
    </location>
</feature>
<feature type="transmembrane region" description="Helical" evidence="6">
    <location>
        <begin position="37"/>
        <end position="57"/>
    </location>
</feature>
<comment type="caution">
    <text evidence="7">The sequence shown here is derived from an EMBL/GenBank/DDBJ whole genome shotgun (WGS) entry which is preliminary data.</text>
</comment>
<dbReference type="PANTHER" id="PTHR42770:SF13">
    <property type="entry name" value="L-METHIONINE_BRANCHED-CHAIN AMINO ACID EXPORTER YJEH"/>
    <property type="match status" value="1"/>
</dbReference>
<evidence type="ECO:0000256" key="5">
    <source>
        <dbReference type="ARBA" id="ARBA00023136"/>
    </source>
</evidence>
<feature type="transmembrane region" description="Helical" evidence="6">
    <location>
        <begin position="105"/>
        <end position="129"/>
    </location>
</feature>
<feature type="transmembrane region" description="Helical" evidence="6">
    <location>
        <begin position="254"/>
        <end position="279"/>
    </location>
</feature>
<keyword evidence="3 6" id="KW-0812">Transmembrane</keyword>
<evidence type="ECO:0000256" key="4">
    <source>
        <dbReference type="ARBA" id="ARBA00022989"/>
    </source>
</evidence>
<evidence type="ECO:0000256" key="3">
    <source>
        <dbReference type="ARBA" id="ARBA00022692"/>
    </source>
</evidence>
<dbReference type="Proteomes" id="UP001597097">
    <property type="component" value="Unassembled WGS sequence"/>
</dbReference>
<reference evidence="8" key="1">
    <citation type="journal article" date="2019" name="Int. J. Syst. Evol. Microbiol.">
        <title>The Global Catalogue of Microorganisms (GCM) 10K type strain sequencing project: providing services to taxonomists for standard genome sequencing and annotation.</title>
        <authorList>
            <consortium name="The Broad Institute Genomics Platform"/>
            <consortium name="The Broad Institute Genome Sequencing Center for Infectious Disease"/>
            <person name="Wu L."/>
            <person name="Ma J."/>
        </authorList>
    </citation>
    <scope>NUCLEOTIDE SEQUENCE [LARGE SCALE GENOMIC DNA]</scope>
    <source>
        <strain evidence="8">CGMCC 1.15399</strain>
    </source>
</reference>
<keyword evidence="8" id="KW-1185">Reference proteome</keyword>
<evidence type="ECO:0000256" key="1">
    <source>
        <dbReference type="ARBA" id="ARBA00004651"/>
    </source>
</evidence>
<feature type="transmembrane region" description="Helical" evidence="6">
    <location>
        <begin position="300"/>
        <end position="319"/>
    </location>
</feature>
<evidence type="ECO:0000313" key="8">
    <source>
        <dbReference type="Proteomes" id="UP001597097"/>
    </source>
</evidence>
<feature type="transmembrane region" description="Helical" evidence="6">
    <location>
        <begin position="141"/>
        <end position="160"/>
    </location>
</feature>
<protein>
    <submittedName>
        <fullName evidence="7">APC family permease</fullName>
    </submittedName>
</protein>
<dbReference type="RefSeq" id="WP_219534829.1">
    <property type="nucleotide sequence ID" value="NZ_JAHKRM010000023.1"/>
</dbReference>
<sequence length="394" mass="39031">MSEQLNAGQGTAMLLGGVLGPGMLVLPQLAAKAAGPASILAWVGLLVLSAPVAITFATLGARYPSGGGVAAFTGLAFGGRAATVVGWWFYGAVPLGIVAGAQVGAVYVAATLGVDQTTVAATLLAAAFLANAAGLRTSGRLQVTLVLLLIALLATAVITAAPHASAANFTPFAPYGLAGVISAAGVLFFAFVGWEAATHLSAEIGDIRRATMVSLLVIAVLYLSVSIVSIAVLGRPAPMSALLETGIGGAAGPITMVAAIALTFGAINTYIAGAARLGASMAANGSLPSWFGRGGTPGQTPYRSLALLAALTGLVMLLPADLDTLMRATSACLAAVTTAGVAAATRILPRGRQRNTAVAATALSCIALACCGTYLAVPAALSLIALLAAKRQRV</sequence>
<feature type="transmembrane region" description="Helical" evidence="6">
    <location>
        <begin position="69"/>
        <end position="90"/>
    </location>
</feature>
<evidence type="ECO:0000256" key="2">
    <source>
        <dbReference type="ARBA" id="ARBA00022475"/>
    </source>
</evidence>
<accession>A0ABW4G5P3</accession>
<gene>
    <name evidence="7" type="ORF">ACFSJ0_09870</name>
</gene>
<keyword evidence="4 6" id="KW-1133">Transmembrane helix</keyword>
<keyword evidence="2" id="KW-1003">Cell membrane</keyword>